<sequence>MKSREKFADSLFTLSNCLAIGLVATILLAPMGAVFRALTTPGDEASSLLAALDDIPPLEAVGFVALYLLVVWLAVSSREHALSIYTELYPDADQPDRRARP</sequence>
<accession>A0A508ACP9</accession>
<organism evidence="1 2">
    <name type="scientific">Marilutibacter maris</name>
    <dbReference type="NCBI Taxonomy" id="1605891"/>
    <lineage>
        <taxon>Bacteria</taxon>
        <taxon>Pseudomonadati</taxon>
        <taxon>Pseudomonadota</taxon>
        <taxon>Gammaproteobacteria</taxon>
        <taxon>Lysobacterales</taxon>
        <taxon>Lysobacteraceae</taxon>
        <taxon>Marilutibacter</taxon>
    </lineage>
</organism>
<dbReference type="Proteomes" id="UP000320431">
    <property type="component" value="Unassembled WGS sequence"/>
</dbReference>
<dbReference type="EMBL" id="VICD02000247">
    <property type="protein sequence ID" value="KAB8172889.1"/>
    <property type="molecule type" value="Genomic_DNA"/>
</dbReference>
<proteinExistence type="predicted"/>
<gene>
    <name evidence="1" type="ORF">FKV24_014465</name>
</gene>
<evidence type="ECO:0000313" key="2">
    <source>
        <dbReference type="Proteomes" id="UP000320431"/>
    </source>
</evidence>
<protein>
    <submittedName>
        <fullName evidence="1">Uncharacterized protein</fullName>
    </submittedName>
</protein>
<name>A0A508ACP9_9GAMM</name>
<dbReference type="AlphaFoldDB" id="A0A508ACP9"/>
<dbReference type="RefSeq" id="WP_141482886.1">
    <property type="nucleotide sequence ID" value="NZ_VICD02000247.1"/>
</dbReference>
<comment type="caution">
    <text evidence="1">The sequence shown here is derived from an EMBL/GenBank/DDBJ whole genome shotgun (WGS) entry which is preliminary data.</text>
</comment>
<evidence type="ECO:0000313" key="1">
    <source>
        <dbReference type="EMBL" id="KAB8172889.1"/>
    </source>
</evidence>
<reference evidence="1 2" key="1">
    <citation type="submission" date="2019-10" db="EMBL/GenBank/DDBJ databases">
        <title>Lysobacter alkalisoli sp. nov., isolated from saline-alkaline soil.</title>
        <authorList>
            <person name="Sun J.-Q."/>
        </authorList>
    </citation>
    <scope>NUCLEOTIDE SEQUENCE [LARGE SCALE GENOMIC DNA]</scope>
    <source>
        <strain evidence="1 2">KCTC 42381</strain>
    </source>
</reference>